<organism evidence="1 2">
    <name type="scientific">Haematococcus lacustris</name>
    <name type="common">Green alga</name>
    <name type="synonym">Haematococcus pluvialis</name>
    <dbReference type="NCBI Taxonomy" id="44745"/>
    <lineage>
        <taxon>Eukaryota</taxon>
        <taxon>Viridiplantae</taxon>
        <taxon>Chlorophyta</taxon>
        <taxon>core chlorophytes</taxon>
        <taxon>Chlorophyceae</taxon>
        <taxon>CS clade</taxon>
        <taxon>Chlamydomonadales</taxon>
        <taxon>Haematococcaceae</taxon>
        <taxon>Haematococcus</taxon>
    </lineage>
</organism>
<protein>
    <submittedName>
        <fullName evidence="1">Uncharacterized protein</fullName>
    </submittedName>
</protein>
<gene>
    <name evidence="1" type="ORF">HaLaN_18158</name>
</gene>
<dbReference type="Proteomes" id="UP000485058">
    <property type="component" value="Unassembled WGS sequence"/>
</dbReference>
<comment type="caution">
    <text evidence="1">The sequence shown here is derived from an EMBL/GenBank/DDBJ whole genome shotgun (WGS) entry which is preliminary data.</text>
</comment>
<keyword evidence="2" id="KW-1185">Reference proteome</keyword>
<evidence type="ECO:0000313" key="1">
    <source>
        <dbReference type="EMBL" id="GFH20949.1"/>
    </source>
</evidence>
<name>A0A699ZMV7_HAELA</name>
<evidence type="ECO:0000313" key="2">
    <source>
        <dbReference type="Proteomes" id="UP000485058"/>
    </source>
</evidence>
<proteinExistence type="predicted"/>
<reference evidence="1 2" key="1">
    <citation type="submission" date="2020-02" db="EMBL/GenBank/DDBJ databases">
        <title>Draft genome sequence of Haematococcus lacustris strain NIES-144.</title>
        <authorList>
            <person name="Morimoto D."/>
            <person name="Nakagawa S."/>
            <person name="Yoshida T."/>
            <person name="Sawayama S."/>
        </authorList>
    </citation>
    <scope>NUCLEOTIDE SEQUENCE [LARGE SCALE GENOMIC DNA]</scope>
    <source>
        <strain evidence="1 2">NIES-144</strain>
    </source>
</reference>
<accession>A0A699ZMV7</accession>
<sequence>MSSKVQAGTDVSSDVQQSPAKYGCVQRVHCKQQVALLSQVSTAFAGTNTTGRRCELSRWASLHCDGVDVSAVA</sequence>
<dbReference type="AlphaFoldDB" id="A0A699ZMV7"/>
<dbReference type="EMBL" id="BLLF01001731">
    <property type="protein sequence ID" value="GFH20949.1"/>
    <property type="molecule type" value="Genomic_DNA"/>
</dbReference>